<dbReference type="Pfam" id="PF03466">
    <property type="entry name" value="LysR_substrate"/>
    <property type="match status" value="1"/>
</dbReference>
<evidence type="ECO:0000313" key="7">
    <source>
        <dbReference type="Proteomes" id="UP000095210"/>
    </source>
</evidence>
<dbReference type="Gene3D" id="3.40.190.10">
    <property type="entry name" value="Periplasmic binding protein-like II"/>
    <property type="match status" value="2"/>
</dbReference>
<evidence type="ECO:0000259" key="5">
    <source>
        <dbReference type="PROSITE" id="PS50931"/>
    </source>
</evidence>
<dbReference type="PANTHER" id="PTHR30346:SF29">
    <property type="entry name" value="LYSR SUBSTRATE-BINDING"/>
    <property type="match status" value="1"/>
</dbReference>
<protein>
    <submittedName>
        <fullName evidence="6">Transcriptional regulator</fullName>
    </submittedName>
</protein>
<dbReference type="AlphaFoldDB" id="A0AAC9N1B7"/>
<dbReference type="Gene3D" id="1.10.10.10">
    <property type="entry name" value="Winged helix-like DNA-binding domain superfamily/Winged helix DNA-binding domain"/>
    <property type="match status" value="1"/>
</dbReference>
<keyword evidence="2" id="KW-0805">Transcription regulation</keyword>
<dbReference type="EMBL" id="CP014859">
    <property type="protein sequence ID" value="AOS65716.1"/>
    <property type="molecule type" value="Genomic_DNA"/>
</dbReference>
<dbReference type="CDD" id="cd08423">
    <property type="entry name" value="PBP2_LTTR_like_6"/>
    <property type="match status" value="1"/>
</dbReference>
<name>A0AAC9N1B7_9PSEU</name>
<evidence type="ECO:0000256" key="3">
    <source>
        <dbReference type="ARBA" id="ARBA00023125"/>
    </source>
</evidence>
<dbReference type="GO" id="GO:0003700">
    <property type="term" value="F:DNA-binding transcription factor activity"/>
    <property type="evidence" value="ECO:0007669"/>
    <property type="project" value="InterPro"/>
</dbReference>
<dbReference type="PROSITE" id="PS50931">
    <property type="entry name" value="HTH_LYSR"/>
    <property type="match status" value="1"/>
</dbReference>
<dbReference type="InterPro" id="IPR005119">
    <property type="entry name" value="LysR_subst-bd"/>
</dbReference>
<gene>
    <name evidence="6" type="ORF">TL08_24690</name>
</gene>
<reference evidence="7" key="1">
    <citation type="submission" date="2016-03" db="EMBL/GenBank/DDBJ databases">
        <title>Complete genome sequence of the type strain Actinoalloteichus hymeniacidonis DSM 45092.</title>
        <authorList>
            <person name="Schaffert L."/>
            <person name="Albersmeier A."/>
            <person name="Winkler A."/>
            <person name="Kalinowski J."/>
            <person name="Zotchev S."/>
            <person name="Ruckert C."/>
        </authorList>
    </citation>
    <scope>NUCLEOTIDE SEQUENCE [LARGE SCALE GENOMIC DNA]</scope>
    <source>
        <strain evidence="7">HPA177(T) (DSM 45092(T))</strain>
    </source>
</reference>
<evidence type="ECO:0000256" key="1">
    <source>
        <dbReference type="ARBA" id="ARBA00009437"/>
    </source>
</evidence>
<dbReference type="Pfam" id="PF00126">
    <property type="entry name" value="HTH_1"/>
    <property type="match status" value="1"/>
</dbReference>
<dbReference type="InterPro" id="IPR036390">
    <property type="entry name" value="WH_DNA-bd_sf"/>
</dbReference>
<keyword evidence="4" id="KW-0804">Transcription</keyword>
<dbReference type="InterPro" id="IPR036388">
    <property type="entry name" value="WH-like_DNA-bd_sf"/>
</dbReference>
<dbReference type="Proteomes" id="UP000095210">
    <property type="component" value="Chromosome"/>
</dbReference>
<feature type="domain" description="HTH lysR-type" evidence="5">
    <location>
        <begin position="16"/>
        <end position="73"/>
    </location>
</feature>
<dbReference type="SUPFAM" id="SSF46785">
    <property type="entry name" value="Winged helix' DNA-binding domain"/>
    <property type="match status" value="1"/>
</dbReference>
<comment type="similarity">
    <text evidence="1">Belongs to the LysR transcriptional regulatory family.</text>
</comment>
<dbReference type="KEGG" id="ahm:TL08_24690"/>
<sequence length="311" mass="33568">MFLSLMKQCCSVLGMLDVRRLQVLRAVVTGGSVSAAATELGFTPSAISQQLATLEREAGLPLLEKSGRGVRPTLVGSMLADRAKGILDGLADIEHELSDLRAGSTGLIRIRYFATAGVGLVPPAVAAFRQQNPDVRLELWLDDADPLADLRAGRADIALAVRNSSTVEEDSLRYLPLLDDPYRLVLPKGHRLASRRTIDMAELAQEQWVDPDRLHGPCREPVTVACAAAGFQPDYTVHTEDYATAQGLIAARLGIAIMPMIGLRTVHPGVVVRRLRKPEPTRSIMVVVRAAVAEQVVMQRMVAALKDAASA</sequence>
<dbReference type="PANTHER" id="PTHR30346">
    <property type="entry name" value="TRANSCRIPTIONAL DUAL REGULATOR HCAR-RELATED"/>
    <property type="match status" value="1"/>
</dbReference>
<keyword evidence="3" id="KW-0238">DNA-binding</keyword>
<keyword evidence="7" id="KW-1185">Reference proteome</keyword>
<dbReference type="GO" id="GO:0032993">
    <property type="term" value="C:protein-DNA complex"/>
    <property type="evidence" value="ECO:0007669"/>
    <property type="project" value="TreeGrafter"/>
</dbReference>
<dbReference type="InterPro" id="IPR000847">
    <property type="entry name" value="LysR_HTH_N"/>
</dbReference>
<evidence type="ECO:0000313" key="6">
    <source>
        <dbReference type="EMBL" id="AOS65716.1"/>
    </source>
</evidence>
<proteinExistence type="inferred from homology"/>
<evidence type="ECO:0000256" key="2">
    <source>
        <dbReference type="ARBA" id="ARBA00023015"/>
    </source>
</evidence>
<dbReference type="GO" id="GO:0003677">
    <property type="term" value="F:DNA binding"/>
    <property type="evidence" value="ECO:0007669"/>
    <property type="project" value="UniProtKB-KW"/>
</dbReference>
<dbReference type="SUPFAM" id="SSF53850">
    <property type="entry name" value="Periplasmic binding protein-like II"/>
    <property type="match status" value="1"/>
</dbReference>
<organism evidence="6 7">
    <name type="scientific">Actinoalloteichus hymeniacidonis</name>
    <dbReference type="NCBI Taxonomy" id="340345"/>
    <lineage>
        <taxon>Bacteria</taxon>
        <taxon>Bacillati</taxon>
        <taxon>Actinomycetota</taxon>
        <taxon>Actinomycetes</taxon>
        <taxon>Pseudonocardiales</taxon>
        <taxon>Pseudonocardiaceae</taxon>
        <taxon>Actinoalloteichus</taxon>
    </lineage>
</organism>
<evidence type="ECO:0000256" key="4">
    <source>
        <dbReference type="ARBA" id="ARBA00023163"/>
    </source>
</evidence>
<accession>A0AAC9N1B7</accession>